<protein>
    <submittedName>
        <fullName evidence="9">PilT protein domain protein</fullName>
    </submittedName>
</protein>
<dbReference type="OrthoDB" id="676982at2"/>
<keyword evidence="2" id="KW-1277">Toxin-antitoxin system</keyword>
<comment type="cofactor">
    <cofactor evidence="1">
        <name>Mg(2+)</name>
        <dbReference type="ChEBI" id="CHEBI:18420"/>
    </cofactor>
</comment>
<keyword evidence="10" id="KW-1185">Reference proteome</keyword>
<dbReference type="InterPro" id="IPR002716">
    <property type="entry name" value="PIN_dom"/>
</dbReference>
<keyword evidence="6" id="KW-0460">Magnesium</keyword>
<dbReference type="RefSeq" id="WP_013452171.1">
    <property type="nucleotide sequence ID" value="NC_014759.1"/>
</dbReference>
<reference evidence="9 10" key="1">
    <citation type="journal article" date="2011" name="Stand. Genomic Sci.">
        <title>Complete genome sequence of Marivirga tractuosa type strain (H-43).</title>
        <authorList>
            <person name="Pagani I."/>
            <person name="Chertkov O."/>
            <person name="Lapidus A."/>
            <person name="Lucas S."/>
            <person name="Del Rio T.G."/>
            <person name="Tice H."/>
            <person name="Copeland A."/>
            <person name="Cheng J.F."/>
            <person name="Nolan M."/>
            <person name="Saunders E."/>
            <person name="Pitluck S."/>
            <person name="Held B."/>
            <person name="Goodwin L."/>
            <person name="Liolios K."/>
            <person name="Ovchinikova G."/>
            <person name="Ivanova N."/>
            <person name="Mavromatis K."/>
            <person name="Pati A."/>
            <person name="Chen A."/>
            <person name="Palaniappan K."/>
            <person name="Land M."/>
            <person name="Hauser L."/>
            <person name="Jeffries C.D."/>
            <person name="Detter J.C."/>
            <person name="Han C."/>
            <person name="Tapia R."/>
            <person name="Ngatchou-Djao O.D."/>
            <person name="Rohde M."/>
            <person name="Goker M."/>
            <person name="Spring S."/>
            <person name="Sikorski J."/>
            <person name="Woyke T."/>
            <person name="Bristow J."/>
            <person name="Eisen J.A."/>
            <person name="Markowitz V."/>
            <person name="Hugenholtz P."/>
            <person name="Klenk H.P."/>
            <person name="Kyrpides N.C."/>
        </authorList>
    </citation>
    <scope>NUCLEOTIDE SEQUENCE [LARGE SCALE GENOMIC DNA]</scope>
    <source>
        <strain evidence="10">ATCC 23168 / DSM 4126 / NBRC 15989 / NCIMB 1408 / VKM B-1430 / H-43</strain>
    </source>
</reference>
<dbReference type="Proteomes" id="UP000008720">
    <property type="component" value="Chromosome"/>
</dbReference>
<evidence type="ECO:0000256" key="3">
    <source>
        <dbReference type="ARBA" id="ARBA00022722"/>
    </source>
</evidence>
<evidence type="ECO:0000256" key="5">
    <source>
        <dbReference type="ARBA" id="ARBA00022801"/>
    </source>
</evidence>
<dbReference type="SUPFAM" id="SSF88723">
    <property type="entry name" value="PIN domain-like"/>
    <property type="match status" value="1"/>
</dbReference>
<evidence type="ECO:0000313" key="10">
    <source>
        <dbReference type="Proteomes" id="UP000008720"/>
    </source>
</evidence>
<dbReference type="InterPro" id="IPR029060">
    <property type="entry name" value="PIN-like_dom_sf"/>
</dbReference>
<evidence type="ECO:0000313" key="9">
    <source>
        <dbReference type="EMBL" id="ADR20020.1"/>
    </source>
</evidence>
<keyword evidence="5" id="KW-0378">Hydrolase</keyword>
<comment type="similarity">
    <text evidence="7">Belongs to the PINc/VapC protein family.</text>
</comment>
<gene>
    <name evidence="9" type="ordered locus">Ftrac_0003</name>
</gene>
<dbReference type="InterPro" id="IPR050556">
    <property type="entry name" value="Type_II_TA_system_RNase"/>
</dbReference>
<name>E4TUP2_MARTH</name>
<dbReference type="GO" id="GO:0004518">
    <property type="term" value="F:nuclease activity"/>
    <property type="evidence" value="ECO:0007669"/>
    <property type="project" value="UniProtKB-KW"/>
</dbReference>
<dbReference type="AlphaFoldDB" id="E4TUP2"/>
<dbReference type="KEGG" id="mtt:Ftrac_0003"/>
<evidence type="ECO:0000256" key="6">
    <source>
        <dbReference type="ARBA" id="ARBA00022842"/>
    </source>
</evidence>
<keyword evidence="3" id="KW-0540">Nuclease</keyword>
<feature type="domain" description="PIN" evidence="8">
    <location>
        <begin position="6"/>
        <end position="119"/>
    </location>
</feature>
<evidence type="ECO:0000256" key="1">
    <source>
        <dbReference type="ARBA" id="ARBA00001946"/>
    </source>
</evidence>
<organism evidence="9 10">
    <name type="scientific">Marivirga tractuosa (strain ATCC 23168 / DSM 4126 / NBRC 15989 / NCIMB 1408 / VKM B-1430 / H-43)</name>
    <name type="common">Microscilla tractuosa</name>
    <name type="synonym">Flexibacter tractuosus</name>
    <dbReference type="NCBI Taxonomy" id="643867"/>
    <lineage>
        <taxon>Bacteria</taxon>
        <taxon>Pseudomonadati</taxon>
        <taxon>Bacteroidota</taxon>
        <taxon>Cytophagia</taxon>
        <taxon>Cytophagales</taxon>
        <taxon>Marivirgaceae</taxon>
        <taxon>Marivirga</taxon>
    </lineage>
</organism>
<evidence type="ECO:0000256" key="4">
    <source>
        <dbReference type="ARBA" id="ARBA00022723"/>
    </source>
</evidence>
<dbReference type="Gene3D" id="3.40.50.1010">
    <property type="entry name" value="5'-nuclease"/>
    <property type="match status" value="1"/>
</dbReference>
<dbReference type="STRING" id="643867.Ftrac_0003"/>
<proteinExistence type="inferred from homology"/>
<dbReference type="EMBL" id="CP002349">
    <property type="protein sequence ID" value="ADR20020.1"/>
    <property type="molecule type" value="Genomic_DNA"/>
</dbReference>
<dbReference type="GO" id="GO:0046872">
    <property type="term" value="F:metal ion binding"/>
    <property type="evidence" value="ECO:0007669"/>
    <property type="project" value="UniProtKB-KW"/>
</dbReference>
<evidence type="ECO:0000259" key="8">
    <source>
        <dbReference type="Pfam" id="PF01850"/>
    </source>
</evidence>
<dbReference type="eggNOG" id="COG1487">
    <property type="taxonomic scope" value="Bacteria"/>
</dbReference>
<dbReference type="GO" id="GO:0016787">
    <property type="term" value="F:hydrolase activity"/>
    <property type="evidence" value="ECO:0007669"/>
    <property type="project" value="UniProtKB-KW"/>
</dbReference>
<dbReference type="Pfam" id="PF01850">
    <property type="entry name" value="PIN"/>
    <property type="match status" value="1"/>
</dbReference>
<evidence type="ECO:0000256" key="2">
    <source>
        <dbReference type="ARBA" id="ARBA00022649"/>
    </source>
</evidence>
<dbReference type="PANTHER" id="PTHR33653:SF1">
    <property type="entry name" value="RIBONUCLEASE VAPC2"/>
    <property type="match status" value="1"/>
</dbReference>
<dbReference type="PANTHER" id="PTHR33653">
    <property type="entry name" value="RIBONUCLEASE VAPC2"/>
    <property type="match status" value="1"/>
</dbReference>
<dbReference type="CDD" id="cd18741">
    <property type="entry name" value="PIN_VapC4-5_FitB-like"/>
    <property type="match status" value="1"/>
</dbReference>
<keyword evidence="4" id="KW-0479">Metal-binding</keyword>
<sequence>MESKLIICDTDVLIDYFEKRKTRHEKTVDIIENKIGLDNILISIISLMELTIGASNKNDLHLINSQLNNFDIVPINTDISLTASQLLNNFHLSHKIGIADCLIAASAVKLRVPLFTYNIKDFKFINNVELIKF</sequence>
<evidence type="ECO:0000256" key="7">
    <source>
        <dbReference type="ARBA" id="ARBA00038093"/>
    </source>
</evidence>
<dbReference type="HOGENOM" id="CLU_118482_0_1_10"/>
<accession>E4TUP2</accession>